<accession>A0A645HC99</accession>
<evidence type="ECO:0000313" key="1">
    <source>
        <dbReference type="EMBL" id="MPN36655.1"/>
    </source>
</evidence>
<comment type="caution">
    <text evidence="1">The sequence shown here is derived from an EMBL/GenBank/DDBJ whole genome shotgun (WGS) entry which is preliminary data.</text>
</comment>
<protein>
    <submittedName>
        <fullName evidence="1">Uncharacterized protein</fullName>
    </submittedName>
</protein>
<reference evidence="1" key="1">
    <citation type="submission" date="2019-08" db="EMBL/GenBank/DDBJ databases">
        <authorList>
            <person name="Kucharzyk K."/>
            <person name="Murdoch R.W."/>
            <person name="Higgins S."/>
            <person name="Loffler F."/>
        </authorList>
    </citation>
    <scope>NUCLEOTIDE SEQUENCE</scope>
</reference>
<name>A0A645HC99_9ZZZZ</name>
<organism evidence="1">
    <name type="scientific">bioreactor metagenome</name>
    <dbReference type="NCBI Taxonomy" id="1076179"/>
    <lineage>
        <taxon>unclassified sequences</taxon>
        <taxon>metagenomes</taxon>
        <taxon>ecological metagenomes</taxon>
    </lineage>
</organism>
<gene>
    <name evidence="1" type="ORF">SDC9_184165</name>
</gene>
<sequence>MRGDRQQLVAAFDEHFIDHAFCVDLVLMADDRLPGSVNHRFVQIQSSGFVDFEHKFGSHFDVEVPKSLGEFCRNLQ</sequence>
<proteinExistence type="predicted"/>
<dbReference type="EMBL" id="VSSQ01090908">
    <property type="protein sequence ID" value="MPN36655.1"/>
    <property type="molecule type" value="Genomic_DNA"/>
</dbReference>
<dbReference type="AlphaFoldDB" id="A0A645HC99"/>